<dbReference type="InterPro" id="IPR035969">
    <property type="entry name" value="Rab-GAP_TBC_sf"/>
</dbReference>
<dbReference type="GO" id="GO:0005794">
    <property type="term" value="C:Golgi apparatus"/>
    <property type="evidence" value="ECO:0007669"/>
    <property type="project" value="TreeGrafter"/>
</dbReference>
<dbReference type="SUPFAM" id="SSF47923">
    <property type="entry name" value="Ypt/Rab-GAP domain of gyp1p"/>
    <property type="match status" value="2"/>
</dbReference>
<feature type="compositionally biased region" description="Polar residues" evidence="1">
    <location>
        <begin position="151"/>
        <end position="161"/>
    </location>
</feature>
<dbReference type="RefSeq" id="XP_033380269.1">
    <property type="nucleotide sequence ID" value="XM_033528818.1"/>
</dbReference>
<feature type="compositionally biased region" description="Low complexity" evidence="1">
    <location>
        <begin position="308"/>
        <end position="321"/>
    </location>
</feature>
<feature type="compositionally biased region" description="Basic and acidic residues" evidence="1">
    <location>
        <begin position="140"/>
        <end position="150"/>
    </location>
</feature>
<gene>
    <name evidence="3" type="ORF">BU24DRAFT_425758</name>
</gene>
<organism evidence="3 4">
    <name type="scientific">Aaosphaeria arxii CBS 175.79</name>
    <dbReference type="NCBI Taxonomy" id="1450172"/>
    <lineage>
        <taxon>Eukaryota</taxon>
        <taxon>Fungi</taxon>
        <taxon>Dikarya</taxon>
        <taxon>Ascomycota</taxon>
        <taxon>Pezizomycotina</taxon>
        <taxon>Dothideomycetes</taxon>
        <taxon>Pleosporomycetidae</taxon>
        <taxon>Pleosporales</taxon>
        <taxon>Pleosporales incertae sedis</taxon>
        <taxon>Aaosphaeria</taxon>
    </lineage>
</organism>
<feature type="compositionally biased region" description="Acidic residues" evidence="1">
    <location>
        <begin position="104"/>
        <end position="125"/>
    </location>
</feature>
<evidence type="ECO:0000313" key="4">
    <source>
        <dbReference type="Proteomes" id="UP000799778"/>
    </source>
</evidence>
<feature type="region of interest" description="Disordered" evidence="1">
    <location>
        <begin position="1"/>
        <end position="35"/>
    </location>
</feature>
<dbReference type="PANTHER" id="PTHR22957:SF26">
    <property type="entry name" value="LD44506P"/>
    <property type="match status" value="1"/>
</dbReference>
<evidence type="ECO:0000313" key="3">
    <source>
        <dbReference type="EMBL" id="KAF2011930.1"/>
    </source>
</evidence>
<feature type="compositionally biased region" description="Polar residues" evidence="1">
    <location>
        <begin position="1"/>
        <end position="32"/>
    </location>
</feature>
<dbReference type="Gene3D" id="1.10.8.270">
    <property type="entry name" value="putative rabgap domain of human tbc1 domain family member 14 like domains"/>
    <property type="match status" value="1"/>
</dbReference>
<proteinExistence type="predicted"/>
<dbReference type="Gene3D" id="1.10.10.750">
    <property type="entry name" value="Ypt/Rab-GAP domain of gyp1p, domain 1"/>
    <property type="match status" value="1"/>
</dbReference>
<dbReference type="AlphaFoldDB" id="A0A6A5XG72"/>
<feature type="compositionally biased region" description="Polar residues" evidence="1">
    <location>
        <begin position="53"/>
        <end position="88"/>
    </location>
</feature>
<dbReference type="FunFam" id="1.10.472.80:FF:000001">
    <property type="entry name" value="TBC1 domain family member 22B"/>
    <property type="match status" value="1"/>
</dbReference>
<dbReference type="Proteomes" id="UP000799778">
    <property type="component" value="Unassembled WGS sequence"/>
</dbReference>
<sequence>MASKKTQQEMVQVDRSSSASPFWRTSSNTSKPYENKKIVGASYSHADLLNFDSLSVSGTNSRPRTPPSATHSRESSAAPTRSGNSATSPPIRKSYTAFLRDTNEAWEDDEGEGGDMLFEDDEDEFGLPSIASMRRKGRRKEPPRDKEHSRGTGSRNGSLGSTAWRAIDSGDIAEERGVPNYPTAKKSEGKILRPQYQEILRDPANSLHLISHPSLPPSATSKEMEEHSARISRINKFKRILQASTISLPELRDSAWSGIPSEVRAMTWQVLLGYLPTSSERRVATLERKRKEYLEGVRQAFERGTSGSSGAVAAGMAGTSSYPSTNRGRGRGLDEAIWHQISIDVPRTNPHLELYSYEATQRSLERILYVWAIRHPASGYVQGINDLVTPFWQVFLGSYISDPDIEFGMDPGQLPKQVLDAVEADSFWCLTKLLDGIQDNYISQQPGIQRQVASLRDLTTRIDASLAKHLQNEGVEFIQFSFRWMNCLLMREISVKNTIRMWDTYLAEDDGFSSFHLYVCAAFLVKWSDQLRKMDFQEIMMFLQALPTRQWTEKDIELLLSEAFIWQSLFRGSSAHLKNTGSKGGGFGVGMGPNS</sequence>
<evidence type="ECO:0000256" key="1">
    <source>
        <dbReference type="SAM" id="MobiDB-lite"/>
    </source>
</evidence>
<reference evidence="3" key="1">
    <citation type="journal article" date="2020" name="Stud. Mycol.">
        <title>101 Dothideomycetes genomes: a test case for predicting lifestyles and emergence of pathogens.</title>
        <authorList>
            <person name="Haridas S."/>
            <person name="Albert R."/>
            <person name="Binder M."/>
            <person name="Bloem J."/>
            <person name="Labutti K."/>
            <person name="Salamov A."/>
            <person name="Andreopoulos B."/>
            <person name="Baker S."/>
            <person name="Barry K."/>
            <person name="Bills G."/>
            <person name="Bluhm B."/>
            <person name="Cannon C."/>
            <person name="Castanera R."/>
            <person name="Culley D."/>
            <person name="Daum C."/>
            <person name="Ezra D."/>
            <person name="Gonzalez J."/>
            <person name="Henrissat B."/>
            <person name="Kuo A."/>
            <person name="Liang C."/>
            <person name="Lipzen A."/>
            <person name="Lutzoni F."/>
            <person name="Magnuson J."/>
            <person name="Mondo S."/>
            <person name="Nolan M."/>
            <person name="Ohm R."/>
            <person name="Pangilinan J."/>
            <person name="Park H.-J."/>
            <person name="Ramirez L."/>
            <person name="Alfaro M."/>
            <person name="Sun H."/>
            <person name="Tritt A."/>
            <person name="Yoshinaga Y."/>
            <person name="Zwiers L.-H."/>
            <person name="Turgeon B."/>
            <person name="Goodwin S."/>
            <person name="Spatafora J."/>
            <person name="Crous P."/>
            <person name="Grigoriev I."/>
        </authorList>
    </citation>
    <scope>NUCLEOTIDE SEQUENCE</scope>
    <source>
        <strain evidence="3">CBS 175.79</strain>
    </source>
</reference>
<dbReference type="PANTHER" id="PTHR22957">
    <property type="entry name" value="TBC1 DOMAIN FAMILY MEMBER GTPASE-ACTIVATING PROTEIN"/>
    <property type="match status" value="1"/>
</dbReference>
<name>A0A6A5XG72_9PLEO</name>
<protein>
    <submittedName>
        <fullName evidence="3">RabGAP/TBC</fullName>
    </submittedName>
</protein>
<dbReference type="OrthoDB" id="26371at2759"/>
<feature type="region of interest" description="Disordered" evidence="1">
    <location>
        <begin position="308"/>
        <end position="327"/>
    </location>
</feature>
<dbReference type="PROSITE" id="PS50086">
    <property type="entry name" value="TBC_RABGAP"/>
    <property type="match status" value="1"/>
</dbReference>
<evidence type="ECO:0000259" key="2">
    <source>
        <dbReference type="PROSITE" id="PS50086"/>
    </source>
</evidence>
<accession>A0A6A5XG72</accession>
<dbReference type="EMBL" id="ML978073">
    <property type="protein sequence ID" value="KAF2011930.1"/>
    <property type="molecule type" value="Genomic_DNA"/>
</dbReference>
<dbReference type="InterPro" id="IPR000195">
    <property type="entry name" value="Rab-GAP-TBC_dom"/>
</dbReference>
<dbReference type="GO" id="GO:0005096">
    <property type="term" value="F:GTPase activator activity"/>
    <property type="evidence" value="ECO:0007669"/>
    <property type="project" value="TreeGrafter"/>
</dbReference>
<feature type="region of interest" description="Disordered" evidence="1">
    <location>
        <begin position="53"/>
        <end position="164"/>
    </location>
</feature>
<keyword evidence="4" id="KW-1185">Reference proteome</keyword>
<dbReference type="GeneID" id="54286215"/>
<dbReference type="Gene3D" id="1.10.472.80">
    <property type="entry name" value="Ypt/Rab-GAP domain of gyp1p, domain 3"/>
    <property type="match status" value="1"/>
</dbReference>
<feature type="domain" description="Rab-GAP TBC" evidence="2">
    <location>
        <begin position="258"/>
        <end position="509"/>
    </location>
</feature>
<dbReference type="Pfam" id="PF00566">
    <property type="entry name" value="RabGAP-TBC"/>
    <property type="match status" value="1"/>
</dbReference>
<dbReference type="FunFam" id="1.10.8.270:FF:000037">
    <property type="entry name" value="TBC1 domain family member 22A"/>
    <property type="match status" value="1"/>
</dbReference>
<dbReference type="SMART" id="SM00164">
    <property type="entry name" value="TBC"/>
    <property type="match status" value="1"/>
</dbReference>